<evidence type="ECO:0000256" key="7">
    <source>
        <dbReference type="ARBA" id="ARBA00022927"/>
    </source>
</evidence>
<keyword evidence="6" id="KW-0931">ER-Golgi transport</keyword>
<dbReference type="Pfam" id="PF04733">
    <property type="entry name" value="Coatomer_E"/>
    <property type="match status" value="1"/>
</dbReference>
<evidence type="ECO:0000256" key="3">
    <source>
        <dbReference type="ARBA" id="ARBA00008827"/>
    </source>
</evidence>
<dbReference type="InterPro" id="IPR006822">
    <property type="entry name" value="Coatomer_esu"/>
</dbReference>
<dbReference type="SUPFAM" id="SSF48452">
    <property type="entry name" value="TPR-like"/>
    <property type="match status" value="1"/>
</dbReference>
<keyword evidence="4" id="KW-0813">Transport</keyword>
<evidence type="ECO:0000256" key="6">
    <source>
        <dbReference type="ARBA" id="ARBA00022892"/>
    </source>
</evidence>
<comment type="caution">
    <text evidence="11">The sequence shown here is derived from an EMBL/GenBank/DDBJ whole genome shotgun (WGS) entry which is preliminary data.</text>
</comment>
<evidence type="ECO:0000256" key="5">
    <source>
        <dbReference type="ARBA" id="ARBA00022490"/>
    </source>
</evidence>
<proteinExistence type="inferred from homology"/>
<dbReference type="RefSeq" id="XP_040746328.1">
    <property type="nucleotide sequence ID" value="XM_040886541.1"/>
</dbReference>
<evidence type="ECO:0000256" key="4">
    <source>
        <dbReference type="ARBA" id="ARBA00022448"/>
    </source>
</evidence>
<keyword evidence="5" id="KW-0963">Cytoplasm</keyword>
<keyword evidence="9" id="KW-0472">Membrane</keyword>
<dbReference type="GO" id="GO:0015031">
    <property type="term" value="P:protein transport"/>
    <property type="evidence" value="ECO:0007669"/>
    <property type="project" value="UniProtKB-KW"/>
</dbReference>
<dbReference type="PIRSF" id="PIRSF016478">
    <property type="entry name" value="Coatomer_esu"/>
    <property type="match status" value="1"/>
</dbReference>
<evidence type="ECO:0000313" key="11">
    <source>
        <dbReference type="EMBL" id="ORX72988.1"/>
    </source>
</evidence>
<evidence type="ECO:0008006" key="13">
    <source>
        <dbReference type="Google" id="ProtNLM"/>
    </source>
</evidence>
<comment type="subcellular location">
    <subcellularLocation>
        <location evidence="2">Cytoplasmic vesicle</location>
        <location evidence="2">COPI-coated vesicle membrane</location>
        <topology evidence="2">Peripheral membrane protein</topology>
        <orientation evidence="2">Cytoplasmic side</orientation>
    </subcellularLocation>
    <subcellularLocation>
        <location evidence="1">Golgi apparatus membrane</location>
        <topology evidence="1">Peripheral membrane protein</topology>
        <orientation evidence="1">Cytoplasmic side</orientation>
    </subcellularLocation>
</comment>
<dbReference type="GO" id="GO:0006890">
    <property type="term" value="P:retrograde vesicle-mediated transport, Golgi to endoplasmic reticulum"/>
    <property type="evidence" value="ECO:0007669"/>
    <property type="project" value="InterPro"/>
</dbReference>
<keyword evidence="10" id="KW-0968">Cytoplasmic vesicle</keyword>
<evidence type="ECO:0000256" key="2">
    <source>
        <dbReference type="ARBA" id="ARBA00004347"/>
    </source>
</evidence>
<gene>
    <name evidence="11" type="ORF">DL89DRAFT_265147</name>
</gene>
<dbReference type="GO" id="GO:0006888">
    <property type="term" value="P:endoplasmic reticulum to Golgi vesicle-mediated transport"/>
    <property type="evidence" value="ECO:0007669"/>
    <property type="project" value="TreeGrafter"/>
</dbReference>
<organism evidence="11 12">
    <name type="scientific">Linderina pennispora</name>
    <dbReference type="NCBI Taxonomy" id="61395"/>
    <lineage>
        <taxon>Eukaryota</taxon>
        <taxon>Fungi</taxon>
        <taxon>Fungi incertae sedis</taxon>
        <taxon>Zoopagomycota</taxon>
        <taxon>Kickxellomycotina</taxon>
        <taxon>Kickxellomycetes</taxon>
        <taxon>Kickxellales</taxon>
        <taxon>Kickxellaceae</taxon>
        <taxon>Linderina</taxon>
    </lineage>
</organism>
<comment type="similarity">
    <text evidence="3">Belongs to the COPE family.</text>
</comment>
<dbReference type="PANTHER" id="PTHR10805:SF0">
    <property type="entry name" value="COATOMER SUBUNIT EPSILON"/>
    <property type="match status" value="1"/>
</dbReference>
<dbReference type="EMBL" id="MCFD01000002">
    <property type="protein sequence ID" value="ORX72988.1"/>
    <property type="molecule type" value="Genomic_DNA"/>
</dbReference>
<accession>A0A1Y1WI37</accession>
<keyword evidence="7" id="KW-0653">Protein transport</keyword>
<dbReference type="GO" id="GO:0000139">
    <property type="term" value="C:Golgi membrane"/>
    <property type="evidence" value="ECO:0007669"/>
    <property type="project" value="UniProtKB-SubCell"/>
</dbReference>
<sequence length="265" mass="28345">MPEVVDEFFTARNLLYLGAYAQSLSTLASLTRLSPDAQVERDSLHLPASTTSPVLQAVRQLAQQHANGQADHSIVLRLAEDPAVASSAVFAAVGAQVLANAGQYSEALRLLAGHPKNLECVCVMVSVYLRINRADLAQKLVERLAEAWVGVVRGGAREAGYVFEELAQAQAAANVRLLGAQAVAKLQMAEYPEARGLLEEATERDPRDAETLANRLVLETLAGGAADQRARLLGQLKAASPEHAFVKDLAAKEAEFDRLAAELGK</sequence>
<dbReference type="OrthoDB" id="310217at2759"/>
<evidence type="ECO:0000256" key="8">
    <source>
        <dbReference type="ARBA" id="ARBA00023034"/>
    </source>
</evidence>
<evidence type="ECO:0000313" key="12">
    <source>
        <dbReference type="Proteomes" id="UP000193922"/>
    </source>
</evidence>
<dbReference type="InterPro" id="IPR011990">
    <property type="entry name" value="TPR-like_helical_dom_sf"/>
</dbReference>
<dbReference type="GO" id="GO:0030126">
    <property type="term" value="C:COPI vesicle coat"/>
    <property type="evidence" value="ECO:0007669"/>
    <property type="project" value="TreeGrafter"/>
</dbReference>
<name>A0A1Y1WI37_9FUNG</name>
<evidence type="ECO:0000256" key="9">
    <source>
        <dbReference type="ARBA" id="ARBA00023136"/>
    </source>
</evidence>
<evidence type="ECO:0000256" key="10">
    <source>
        <dbReference type="ARBA" id="ARBA00023329"/>
    </source>
</evidence>
<dbReference type="Gene3D" id="1.25.40.10">
    <property type="entry name" value="Tetratricopeptide repeat domain"/>
    <property type="match status" value="1"/>
</dbReference>
<keyword evidence="8" id="KW-0333">Golgi apparatus</keyword>
<dbReference type="STRING" id="61395.A0A1Y1WI37"/>
<dbReference type="GeneID" id="63803189"/>
<reference evidence="11 12" key="1">
    <citation type="submission" date="2016-07" db="EMBL/GenBank/DDBJ databases">
        <title>Pervasive Adenine N6-methylation of Active Genes in Fungi.</title>
        <authorList>
            <consortium name="DOE Joint Genome Institute"/>
            <person name="Mondo S.J."/>
            <person name="Dannebaum R.O."/>
            <person name="Kuo R.C."/>
            <person name="Labutti K."/>
            <person name="Haridas S."/>
            <person name="Kuo A."/>
            <person name="Salamov A."/>
            <person name="Ahrendt S.R."/>
            <person name="Lipzen A."/>
            <person name="Sullivan W."/>
            <person name="Andreopoulos W.B."/>
            <person name="Clum A."/>
            <person name="Lindquist E."/>
            <person name="Daum C."/>
            <person name="Ramamoorthy G.K."/>
            <person name="Gryganskyi A."/>
            <person name="Culley D."/>
            <person name="Magnuson J.K."/>
            <person name="James T.Y."/>
            <person name="O'Malley M.A."/>
            <person name="Stajich J.E."/>
            <person name="Spatafora J.W."/>
            <person name="Visel A."/>
            <person name="Grigoriev I.V."/>
        </authorList>
    </citation>
    <scope>NUCLEOTIDE SEQUENCE [LARGE SCALE GENOMIC DNA]</scope>
    <source>
        <strain evidence="11 12">ATCC 12442</strain>
    </source>
</reference>
<dbReference type="GO" id="GO:0006891">
    <property type="term" value="P:intra-Golgi vesicle-mediated transport"/>
    <property type="evidence" value="ECO:0007669"/>
    <property type="project" value="TreeGrafter"/>
</dbReference>
<dbReference type="Proteomes" id="UP000193922">
    <property type="component" value="Unassembled WGS sequence"/>
</dbReference>
<dbReference type="GO" id="GO:0005198">
    <property type="term" value="F:structural molecule activity"/>
    <property type="evidence" value="ECO:0007669"/>
    <property type="project" value="InterPro"/>
</dbReference>
<dbReference type="AlphaFoldDB" id="A0A1Y1WI37"/>
<dbReference type="PANTHER" id="PTHR10805">
    <property type="entry name" value="COATOMER SUBUNIT EPSILON"/>
    <property type="match status" value="1"/>
</dbReference>
<keyword evidence="12" id="KW-1185">Reference proteome</keyword>
<protein>
    <recommendedName>
        <fullName evidence="13">Coatomer subunit epsilon</fullName>
    </recommendedName>
</protein>
<evidence type="ECO:0000256" key="1">
    <source>
        <dbReference type="ARBA" id="ARBA00004255"/>
    </source>
</evidence>